<keyword evidence="4" id="KW-0812">Transmembrane</keyword>
<keyword evidence="14" id="KW-0753">Steroid metabolism</keyword>
<evidence type="ECO:0000256" key="3">
    <source>
        <dbReference type="ARBA" id="ARBA00004972"/>
    </source>
</evidence>
<sequence>MATTGLPRRNNSQNWELSPEYVFSWNRYPRCSSQDSHAVVQEVRMPPFPPSSALHARKPIPRLESPHGWFAVGWSRECRPGSVFTTRLNSREIVVFRTESGKLVAADAYCPHLGAHLGQGGKVVREEIRCPFHGFRFSTTGACTHNPYGTPPPAARLGTIPVLERYGAILVYSGPETTPAWEPPDDDSSQWRGLLVRSHSFHGHPQEVTENSVDLGHLRILHAFGEVRAAQPLTVDGPLLRAGYGIRRRLIGQAGMDATFDLVAAGLGVSIVELTLPAFRVRLRLLVLPTLESDGKVVLRLAVSARRSRKVLSTALSAILARITLAAFSQEVRRDIDIWRHKTYLARPAIADGDGQIGRYRQWVKQFYSMDGAL</sequence>
<dbReference type="GO" id="GO:0008203">
    <property type="term" value="P:cholesterol metabolic process"/>
    <property type="evidence" value="ECO:0007669"/>
    <property type="project" value="InterPro"/>
</dbReference>
<comment type="similarity">
    <text evidence="16">Belongs to the cholesterol 7-desaturase family.</text>
</comment>
<keyword evidence="6" id="KW-0479">Metal-binding</keyword>
<comment type="subunit">
    <text evidence="19">Homotrimer. The two-component system 3-ketosteroid-9-alpha-monooxygenase is composed of an oxygenase component KshA and a reductase component KshB.</text>
</comment>
<comment type="catalytic activity">
    <reaction evidence="21">
        <text>cholesterol + NADPH + O2 + H(+) = 7-dehydrocholesterol + NADP(+) + 2 H2O</text>
        <dbReference type="Rhea" id="RHEA:45024"/>
        <dbReference type="ChEBI" id="CHEBI:15377"/>
        <dbReference type="ChEBI" id="CHEBI:15378"/>
        <dbReference type="ChEBI" id="CHEBI:15379"/>
        <dbReference type="ChEBI" id="CHEBI:16113"/>
        <dbReference type="ChEBI" id="CHEBI:17759"/>
        <dbReference type="ChEBI" id="CHEBI:57783"/>
        <dbReference type="ChEBI" id="CHEBI:58349"/>
        <dbReference type="EC" id="1.14.19.21"/>
    </reaction>
    <physiologicalReaction direction="left-to-right" evidence="21">
        <dbReference type="Rhea" id="RHEA:45025"/>
    </physiologicalReaction>
</comment>
<dbReference type="InterPro" id="IPR045605">
    <property type="entry name" value="KshA-like_C"/>
</dbReference>
<dbReference type="Gene3D" id="3.90.380.10">
    <property type="entry name" value="Naphthalene 1,2-dioxygenase Alpha Subunit, Chain A, domain 1"/>
    <property type="match status" value="1"/>
</dbReference>
<dbReference type="CDD" id="cd03469">
    <property type="entry name" value="Rieske_RO_Alpha_N"/>
    <property type="match status" value="1"/>
</dbReference>
<dbReference type="GO" id="GO:0016042">
    <property type="term" value="P:lipid catabolic process"/>
    <property type="evidence" value="ECO:0007669"/>
    <property type="project" value="UniProtKB-KW"/>
</dbReference>
<comment type="pathway">
    <text evidence="15">Steroid hormone biosynthesis; dafachronic acid biosynthesis.</text>
</comment>
<accession>A0A6P1D2Q3</accession>
<keyword evidence="10" id="KW-0408">Iron</keyword>
<keyword evidence="11" id="KW-0411">Iron-sulfur</keyword>
<dbReference type="GO" id="GO:0005737">
    <property type="term" value="C:cytoplasm"/>
    <property type="evidence" value="ECO:0007669"/>
    <property type="project" value="TreeGrafter"/>
</dbReference>
<dbReference type="Pfam" id="PF00355">
    <property type="entry name" value="Rieske"/>
    <property type="match status" value="1"/>
</dbReference>
<dbReference type="Gene3D" id="2.102.10.10">
    <property type="entry name" value="Rieske [2Fe-2S] iron-sulphur domain"/>
    <property type="match status" value="1"/>
</dbReference>
<evidence type="ECO:0000256" key="16">
    <source>
        <dbReference type="ARBA" id="ARBA00025729"/>
    </source>
</evidence>
<dbReference type="GO" id="GO:0046872">
    <property type="term" value="F:metal ion binding"/>
    <property type="evidence" value="ECO:0007669"/>
    <property type="project" value="UniProtKB-KW"/>
</dbReference>
<evidence type="ECO:0000256" key="13">
    <source>
        <dbReference type="ARBA" id="ARBA00023136"/>
    </source>
</evidence>
<keyword evidence="9" id="KW-0560">Oxidoreductase</keyword>
<evidence type="ECO:0000256" key="12">
    <source>
        <dbReference type="ARBA" id="ARBA00023098"/>
    </source>
</evidence>
<name>A0A6P1D2Q3_9NOCA</name>
<dbReference type="GO" id="GO:0004497">
    <property type="term" value="F:monooxygenase activity"/>
    <property type="evidence" value="ECO:0007669"/>
    <property type="project" value="UniProtKB-ARBA"/>
</dbReference>
<evidence type="ECO:0000256" key="19">
    <source>
        <dbReference type="ARBA" id="ARBA00046982"/>
    </source>
</evidence>
<evidence type="ECO:0000256" key="14">
    <source>
        <dbReference type="ARBA" id="ARBA00023221"/>
    </source>
</evidence>
<dbReference type="Proteomes" id="UP000468928">
    <property type="component" value="Unassembled WGS sequence"/>
</dbReference>
<evidence type="ECO:0000256" key="7">
    <source>
        <dbReference type="ARBA" id="ARBA00022963"/>
    </source>
</evidence>
<evidence type="ECO:0000256" key="6">
    <source>
        <dbReference type="ARBA" id="ARBA00022723"/>
    </source>
</evidence>
<evidence type="ECO:0000256" key="4">
    <source>
        <dbReference type="ARBA" id="ARBA00022692"/>
    </source>
</evidence>
<dbReference type="AlphaFoldDB" id="A0A6P1D2Q3"/>
<dbReference type="EMBL" id="JAAGUZ010000009">
    <property type="protein sequence ID" value="NEW43789.1"/>
    <property type="molecule type" value="Genomic_DNA"/>
</dbReference>
<comment type="caution">
    <text evidence="23">The sequence shown here is derived from an EMBL/GenBank/DDBJ whole genome shotgun (WGS) entry which is preliminary data.</text>
</comment>
<evidence type="ECO:0000256" key="17">
    <source>
        <dbReference type="ARBA" id="ARBA00026095"/>
    </source>
</evidence>
<dbReference type="Pfam" id="PF19298">
    <property type="entry name" value="KshA_C"/>
    <property type="match status" value="1"/>
</dbReference>
<evidence type="ECO:0000313" key="24">
    <source>
        <dbReference type="Proteomes" id="UP000468928"/>
    </source>
</evidence>
<dbReference type="PANTHER" id="PTHR21266">
    <property type="entry name" value="IRON-SULFUR DOMAIN CONTAINING PROTEIN"/>
    <property type="match status" value="1"/>
</dbReference>
<dbReference type="PANTHER" id="PTHR21266:SF32">
    <property type="entry name" value="CHOLESTEROL 7-DESATURASE NVD"/>
    <property type="match status" value="1"/>
</dbReference>
<evidence type="ECO:0000256" key="2">
    <source>
        <dbReference type="ARBA" id="ARBA00004370"/>
    </source>
</evidence>
<comment type="subcellular location">
    <subcellularLocation>
        <location evidence="2">Membrane</location>
    </subcellularLocation>
</comment>
<dbReference type="EC" id="1.14.19.21" evidence="17"/>
<keyword evidence="13" id="KW-0472">Membrane</keyword>
<comment type="pathway">
    <text evidence="3">Hormone biosynthesis.</text>
</comment>
<evidence type="ECO:0000259" key="22">
    <source>
        <dbReference type="PROSITE" id="PS51296"/>
    </source>
</evidence>
<dbReference type="SUPFAM" id="SSF50022">
    <property type="entry name" value="ISP domain"/>
    <property type="match status" value="1"/>
</dbReference>
<dbReference type="GO" id="GO:0051537">
    <property type="term" value="F:2 iron, 2 sulfur cluster binding"/>
    <property type="evidence" value="ECO:0007669"/>
    <property type="project" value="UniProtKB-KW"/>
</dbReference>
<feature type="domain" description="Rieske" evidence="22">
    <location>
        <begin position="69"/>
        <end position="171"/>
    </location>
</feature>
<dbReference type="SUPFAM" id="SSF55961">
    <property type="entry name" value="Bet v1-like"/>
    <property type="match status" value="1"/>
</dbReference>
<evidence type="ECO:0000256" key="9">
    <source>
        <dbReference type="ARBA" id="ARBA00023002"/>
    </source>
</evidence>
<evidence type="ECO:0000313" key="23">
    <source>
        <dbReference type="EMBL" id="NEW43789.1"/>
    </source>
</evidence>
<dbReference type="InterPro" id="IPR036922">
    <property type="entry name" value="Rieske_2Fe-2S_sf"/>
</dbReference>
<keyword evidence="5" id="KW-0001">2Fe-2S</keyword>
<protein>
    <recommendedName>
        <fullName evidence="17">cholesterol 7-desaturase</fullName>
        <ecNumber evidence="17">1.14.19.21</ecNumber>
    </recommendedName>
    <alternativeName>
        <fullName evidence="18">Rieske-type oxygenase</fullName>
    </alternativeName>
</protein>
<dbReference type="PROSITE" id="PS51296">
    <property type="entry name" value="RIESKE"/>
    <property type="match status" value="1"/>
</dbReference>
<keyword evidence="12" id="KW-0443">Lipid metabolism</keyword>
<proteinExistence type="inferred from homology"/>
<evidence type="ECO:0000256" key="21">
    <source>
        <dbReference type="ARBA" id="ARBA00049548"/>
    </source>
</evidence>
<reference evidence="23 24" key="1">
    <citation type="submission" date="2020-01" db="EMBL/GenBank/DDBJ databases">
        <title>Genetics and antimicrobial susceptibilities of Nocardia species isolated from the soil; a comparison with species isolated from humans.</title>
        <authorList>
            <person name="Carrasco G."/>
            <person name="Monzon S."/>
            <person name="Sansegundo M."/>
            <person name="Garcia E."/>
            <person name="Garrido N."/>
            <person name="Medina M.J."/>
            <person name="Villalon P."/>
            <person name="Ramirez-Arocha A.C."/>
            <person name="Jimenez P."/>
            <person name="Cuesta I."/>
            <person name="Valdezate S."/>
        </authorList>
    </citation>
    <scope>NUCLEOTIDE SEQUENCE [LARGE SCALE GENOMIC DNA]</scope>
    <source>
        <strain evidence="23 24">CNM20110639</strain>
    </source>
</reference>
<organism evidence="23 24">
    <name type="scientific">Nocardia cyriacigeorgica</name>
    <dbReference type="NCBI Taxonomy" id="135487"/>
    <lineage>
        <taxon>Bacteria</taxon>
        <taxon>Bacillati</taxon>
        <taxon>Actinomycetota</taxon>
        <taxon>Actinomycetes</taxon>
        <taxon>Mycobacteriales</taxon>
        <taxon>Nocardiaceae</taxon>
        <taxon>Nocardia</taxon>
    </lineage>
</organism>
<keyword evidence="7" id="KW-0442">Lipid degradation</keyword>
<gene>
    <name evidence="23" type="ORF">GV789_04850</name>
</gene>
<comment type="catalytic activity">
    <reaction evidence="20">
        <text>cholesterol + NADH + O2 + H(+) = 7-dehydrocholesterol + NAD(+) + 2 H2O</text>
        <dbReference type="Rhea" id="RHEA:51644"/>
        <dbReference type="ChEBI" id="CHEBI:15377"/>
        <dbReference type="ChEBI" id="CHEBI:15378"/>
        <dbReference type="ChEBI" id="CHEBI:15379"/>
        <dbReference type="ChEBI" id="CHEBI:16113"/>
        <dbReference type="ChEBI" id="CHEBI:17759"/>
        <dbReference type="ChEBI" id="CHEBI:57540"/>
        <dbReference type="ChEBI" id="CHEBI:57945"/>
        <dbReference type="EC" id="1.14.19.21"/>
    </reaction>
    <physiologicalReaction direction="left-to-right" evidence="20">
        <dbReference type="Rhea" id="RHEA:51645"/>
    </physiologicalReaction>
</comment>
<dbReference type="InterPro" id="IPR017941">
    <property type="entry name" value="Rieske_2Fe-2S"/>
</dbReference>
<evidence type="ECO:0000256" key="10">
    <source>
        <dbReference type="ARBA" id="ARBA00023004"/>
    </source>
</evidence>
<evidence type="ECO:0000256" key="8">
    <source>
        <dbReference type="ARBA" id="ARBA00022989"/>
    </source>
</evidence>
<evidence type="ECO:0000256" key="18">
    <source>
        <dbReference type="ARBA" id="ARBA00030944"/>
    </source>
</evidence>
<dbReference type="GO" id="GO:0170056">
    <property type="term" value="F:cholesterol 7-desaturase [NAD(P)H] activity"/>
    <property type="evidence" value="ECO:0007669"/>
    <property type="project" value="UniProtKB-EC"/>
</dbReference>
<evidence type="ECO:0000256" key="15">
    <source>
        <dbReference type="ARBA" id="ARBA00025712"/>
    </source>
</evidence>
<evidence type="ECO:0000256" key="11">
    <source>
        <dbReference type="ARBA" id="ARBA00023014"/>
    </source>
</evidence>
<keyword evidence="8" id="KW-1133">Transmembrane helix</keyword>
<evidence type="ECO:0000256" key="1">
    <source>
        <dbReference type="ARBA" id="ARBA00001962"/>
    </source>
</evidence>
<dbReference type="InterPro" id="IPR050584">
    <property type="entry name" value="Cholesterol_7-desaturase"/>
</dbReference>
<comment type="cofactor">
    <cofactor evidence="1">
        <name>Fe cation</name>
        <dbReference type="ChEBI" id="CHEBI:24875"/>
    </cofactor>
</comment>
<dbReference type="GO" id="GO:0016020">
    <property type="term" value="C:membrane"/>
    <property type="evidence" value="ECO:0007669"/>
    <property type="project" value="UniProtKB-SubCell"/>
</dbReference>
<evidence type="ECO:0000256" key="5">
    <source>
        <dbReference type="ARBA" id="ARBA00022714"/>
    </source>
</evidence>
<evidence type="ECO:0000256" key="20">
    <source>
        <dbReference type="ARBA" id="ARBA00047853"/>
    </source>
</evidence>